<comment type="caution">
    <text evidence="2">The sequence shown here is derived from an EMBL/GenBank/DDBJ whole genome shotgun (WGS) entry which is preliminary data.</text>
</comment>
<keyword evidence="1" id="KW-0472">Membrane</keyword>
<keyword evidence="3" id="KW-1185">Reference proteome</keyword>
<gene>
    <name evidence="2" type="ORF">M9Y10_032097</name>
</gene>
<reference evidence="2 3" key="1">
    <citation type="submission" date="2024-04" db="EMBL/GenBank/DDBJ databases">
        <title>Tritrichomonas musculus Genome.</title>
        <authorList>
            <person name="Alves-Ferreira E."/>
            <person name="Grigg M."/>
            <person name="Lorenzi H."/>
            <person name="Galac M."/>
        </authorList>
    </citation>
    <scope>NUCLEOTIDE SEQUENCE [LARGE SCALE GENOMIC DNA]</scope>
    <source>
        <strain evidence="2 3">EAF2021</strain>
    </source>
</reference>
<organism evidence="2 3">
    <name type="scientific">Tritrichomonas musculus</name>
    <dbReference type="NCBI Taxonomy" id="1915356"/>
    <lineage>
        <taxon>Eukaryota</taxon>
        <taxon>Metamonada</taxon>
        <taxon>Parabasalia</taxon>
        <taxon>Tritrichomonadida</taxon>
        <taxon>Tritrichomonadidae</taxon>
        <taxon>Tritrichomonas</taxon>
    </lineage>
</organism>
<evidence type="ECO:0000313" key="3">
    <source>
        <dbReference type="Proteomes" id="UP001470230"/>
    </source>
</evidence>
<feature type="transmembrane region" description="Helical" evidence="1">
    <location>
        <begin position="169"/>
        <end position="189"/>
    </location>
</feature>
<dbReference type="EMBL" id="JAPFFF010000052">
    <property type="protein sequence ID" value="KAK8839170.1"/>
    <property type="molecule type" value="Genomic_DNA"/>
</dbReference>
<name>A0ABR2GZ26_9EUKA</name>
<sequence length="190" mass="22750">MNNREMKNRTDVIIKQTPNRFQIMNKIFLYKNLIENGNENECMLLAPFLETEIFNFIEYLNECIVHAHLFQNSPSFIHEIIKNFYFDGDDSILKSRSIIKYLIKPKATIDECSQILEQFEYLLYEDICELDSFLCTKMSFLDEFNSKIINKLLLLTIKENESVYLKITVFYYFKGYNLLYTYILVVFILI</sequence>
<dbReference type="Proteomes" id="UP001470230">
    <property type="component" value="Unassembled WGS sequence"/>
</dbReference>
<evidence type="ECO:0000313" key="2">
    <source>
        <dbReference type="EMBL" id="KAK8839170.1"/>
    </source>
</evidence>
<protein>
    <submittedName>
        <fullName evidence="2">Uncharacterized protein</fullName>
    </submittedName>
</protein>
<evidence type="ECO:0000256" key="1">
    <source>
        <dbReference type="SAM" id="Phobius"/>
    </source>
</evidence>
<accession>A0ABR2GZ26</accession>
<keyword evidence="1" id="KW-0812">Transmembrane</keyword>
<proteinExistence type="predicted"/>
<keyword evidence="1" id="KW-1133">Transmembrane helix</keyword>